<keyword evidence="1" id="KW-0732">Signal</keyword>
<feature type="chain" id="PRO_5024842140" evidence="1">
    <location>
        <begin position="22"/>
        <end position="147"/>
    </location>
</feature>
<name>A0A660L8S5_9ACTN</name>
<dbReference type="Proteomes" id="UP000278962">
    <property type="component" value="Unassembled WGS sequence"/>
</dbReference>
<feature type="signal peptide" evidence="1">
    <location>
        <begin position="1"/>
        <end position="21"/>
    </location>
</feature>
<dbReference type="EMBL" id="RBIL01000001">
    <property type="protein sequence ID" value="RKQ91418.1"/>
    <property type="molecule type" value="Genomic_DNA"/>
</dbReference>
<proteinExistence type="predicted"/>
<sequence>MLATALASVALLPGLFTPTVAEVKQDTKLPILLPSTLTTNETQELFATGEGEARRYQFIVSTVDDCTGAACSTAYFGASKGGSVYGDRKATLANGRKGRYLPMSCGASCSPPSVVWKERGVVYEISADATRAQLVRMANSAIKRGPR</sequence>
<organism evidence="2 3">
    <name type="scientific">Solirubrobacter pauli</name>
    <dbReference type="NCBI Taxonomy" id="166793"/>
    <lineage>
        <taxon>Bacteria</taxon>
        <taxon>Bacillati</taxon>
        <taxon>Actinomycetota</taxon>
        <taxon>Thermoleophilia</taxon>
        <taxon>Solirubrobacterales</taxon>
        <taxon>Solirubrobacteraceae</taxon>
        <taxon>Solirubrobacter</taxon>
    </lineage>
</organism>
<comment type="caution">
    <text evidence="2">The sequence shown here is derived from an EMBL/GenBank/DDBJ whole genome shotgun (WGS) entry which is preliminary data.</text>
</comment>
<evidence type="ECO:0000256" key="1">
    <source>
        <dbReference type="SAM" id="SignalP"/>
    </source>
</evidence>
<evidence type="ECO:0000313" key="2">
    <source>
        <dbReference type="EMBL" id="RKQ91418.1"/>
    </source>
</evidence>
<dbReference type="AlphaFoldDB" id="A0A660L8S5"/>
<dbReference type="OrthoDB" id="5244073at2"/>
<reference evidence="2 3" key="1">
    <citation type="submission" date="2018-10" db="EMBL/GenBank/DDBJ databases">
        <title>Genomic Encyclopedia of Archaeal and Bacterial Type Strains, Phase II (KMG-II): from individual species to whole genera.</title>
        <authorList>
            <person name="Goeker M."/>
        </authorList>
    </citation>
    <scope>NUCLEOTIDE SEQUENCE [LARGE SCALE GENOMIC DNA]</scope>
    <source>
        <strain evidence="2 3">DSM 14954</strain>
    </source>
</reference>
<accession>A0A660L8S5</accession>
<protein>
    <submittedName>
        <fullName evidence="2">Uncharacterized protein</fullName>
    </submittedName>
</protein>
<evidence type="ECO:0000313" key="3">
    <source>
        <dbReference type="Proteomes" id="UP000278962"/>
    </source>
</evidence>
<gene>
    <name evidence="2" type="ORF">C8N24_1240</name>
</gene>
<dbReference type="RefSeq" id="WP_121249016.1">
    <property type="nucleotide sequence ID" value="NZ_RBIL01000001.1"/>
</dbReference>
<keyword evidence="3" id="KW-1185">Reference proteome</keyword>